<gene>
    <name evidence="1" type="ORF">METZ01_LOCUS458543</name>
</gene>
<dbReference type="AlphaFoldDB" id="A0A383ADM7"/>
<name>A0A383ADM7_9ZZZZ</name>
<feature type="non-terminal residue" evidence="1">
    <location>
        <position position="135"/>
    </location>
</feature>
<evidence type="ECO:0000313" key="1">
    <source>
        <dbReference type="EMBL" id="SVE05689.1"/>
    </source>
</evidence>
<dbReference type="EMBL" id="UINC01191183">
    <property type="protein sequence ID" value="SVE05689.1"/>
    <property type="molecule type" value="Genomic_DNA"/>
</dbReference>
<sequence>MPPMGLCVDCTDTELKASLGYMLEGQYRSNNVKGEITKEKSFEINRPRTSPGKIITYESKGNGKAQEYEWQRSHGNNENSKFFVTSAKFNDRNYPLKLKWKYNFFNVKKKEKYYQEHIELNPIFYKGSLFVIGPD</sequence>
<protein>
    <submittedName>
        <fullName evidence="1">Uncharacterized protein</fullName>
    </submittedName>
</protein>
<organism evidence="1">
    <name type="scientific">marine metagenome</name>
    <dbReference type="NCBI Taxonomy" id="408172"/>
    <lineage>
        <taxon>unclassified sequences</taxon>
        <taxon>metagenomes</taxon>
        <taxon>ecological metagenomes</taxon>
    </lineage>
</organism>
<reference evidence="1" key="1">
    <citation type="submission" date="2018-05" db="EMBL/GenBank/DDBJ databases">
        <authorList>
            <person name="Lanie J.A."/>
            <person name="Ng W.-L."/>
            <person name="Kazmierczak K.M."/>
            <person name="Andrzejewski T.M."/>
            <person name="Davidsen T.M."/>
            <person name="Wayne K.J."/>
            <person name="Tettelin H."/>
            <person name="Glass J.I."/>
            <person name="Rusch D."/>
            <person name="Podicherti R."/>
            <person name="Tsui H.-C.T."/>
            <person name="Winkler M.E."/>
        </authorList>
    </citation>
    <scope>NUCLEOTIDE SEQUENCE</scope>
</reference>
<proteinExistence type="predicted"/>
<accession>A0A383ADM7</accession>